<reference evidence="3 4" key="1">
    <citation type="submission" date="2019-09" db="EMBL/GenBank/DDBJ databases">
        <title>Acinetobacter sp. C16S1 isolated from saline soil.</title>
        <authorList>
            <person name="Xu L."/>
            <person name="Sun J.-Q."/>
        </authorList>
    </citation>
    <scope>NUCLEOTIDE SEQUENCE [LARGE SCALE GENOMIC DNA]</scope>
    <source>
        <strain evidence="3 4">C16S1</strain>
    </source>
</reference>
<evidence type="ECO:0000256" key="1">
    <source>
        <dbReference type="ARBA" id="ARBA00004370"/>
    </source>
</evidence>
<dbReference type="InterPro" id="IPR036291">
    <property type="entry name" value="NAD(P)-bd_dom_sf"/>
</dbReference>
<dbReference type="PANTHER" id="PTHR14097:SF8">
    <property type="entry name" value="NAD(P)-BINDING DOMAIN-CONTAINING PROTEIN"/>
    <property type="match status" value="1"/>
</dbReference>
<dbReference type="Pfam" id="PF01370">
    <property type="entry name" value="Epimerase"/>
    <property type="match status" value="1"/>
</dbReference>
<evidence type="ECO:0000259" key="2">
    <source>
        <dbReference type="Pfam" id="PF01370"/>
    </source>
</evidence>
<dbReference type="SUPFAM" id="SSF51735">
    <property type="entry name" value="NAD(P)-binding Rossmann-fold domains"/>
    <property type="match status" value="1"/>
</dbReference>
<dbReference type="Gene3D" id="3.40.50.720">
    <property type="entry name" value="NAD(P)-binding Rossmann-like Domain"/>
    <property type="match status" value="1"/>
</dbReference>
<feature type="domain" description="NAD-dependent epimerase/dehydratase" evidence="2">
    <location>
        <begin position="3"/>
        <end position="113"/>
    </location>
</feature>
<sequence>MKIVIFGASGMVGEGVLKESLLASDVTHITVIARKKLDRIDAKLDQIIIHDLYKTEYLQSIQNYDACFFCIGQSVTRLTEEEYQHVTYELTTRIAQALVTHNPDMTFIYVSGSGTDSSESGKTMWARIKGTTENALLKMDFKAVYLFRPAIIQPLDGIQSKTKSYRLFYRIMKPFFPIFKFVVPNSILTTQSIGIAMLNAVRRGYSTNILEVKDIVKLSNNVE</sequence>
<accession>A0A5P1UQ81</accession>
<proteinExistence type="predicted"/>
<dbReference type="GO" id="GO:0016020">
    <property type="term" value="C:membrane"/>
    <property type="evidence" value="ECO:0007669"/>
    <property type="project" value="UniProtKB-SubCell"/>
</dbReference>
<dbReference type="KEGG" id="asue:F2A31_00620"/>
<dbReference type="AlphaFoldDB" id="A0A5P1UQ81"/>
<comment type="subcellular location">
    <subcellularLocation>
        <location evidence="1">Membrane</location>
    </subcellularLocation>
</comment>
<keyword evidence="4" id="KW-1185">Reference proteome</keyword>
<dbReference type="PANTHER" id="PTHR14097">
    <property type="entry name" value="OXIDOREDUCTASE HTATIP2"/>
    <property type="match status" value="1"/>
</dbReference>
<organism evidence="3 4">
    <name type="scientific">Acinetobacter suaedae</name>
    <dbReference type="NCBI Taxonomy" id="2609668"/>
    <lineage>
        <taxon>Bacteria</taxon>
        <taxon>Pseudomonadati</taxon>
        <taxon>Pseudomonadota</taxon>
        <taxon>Gammaproteobacteria</taxon>
        <taxon>Moraxellales</taxon>
        <taxon>Moraxellaceae</taxon>
        <taxon>Acinetobacter</taxon>
    </lineage>
</organism>
<dbReference type="Proteomes" id="UP000325177">
    <property type="component" value="Chromosome"/>
</dbReference>
<evidence type="ECO:0000313" key="4">
    <source>
        <dbReference type="Proteomes" id="UP000325177"/>
    </source>
</evidence>
<protein>
    <submittedName>
        <fullName evidence="3">Epimerase</fullName>
    </submittedName>
</protein>
<gene>
    <name evidence="3" type="ORF">F2A31_00620</name>
</gene>
<dbReference type="EMBL" id="CP043909">
    <property type="protein sequence ID" value="QER38292.1"/>
    <property type="molecule type" value="Genomic_DNA"/>
</dbReference>
<name>A0A5P1UQ81_9GAMM</name>
<dbReference type="InterPro" id="IPR001509">
    <property type="entry name" value="Epimerase_deHydtase"/>
</dbReference>
<evidence type="ECO:0000313" key="3">
    <source>
        <dbReference type="EMBL" id="QER38292.1"/>
    </source>
</evidence>
<dbReference type="RefSeq" id="WP_150024738.1">
    <property type="nucleotide sequence ID" value="NZ_CP043909.1"/>
</dbReference>